<name>A0A3S5APY3_9PLAT</name>
<organism evidence="1 2">
    <name type="scientific">Protopolystoma xenopodis</name>
    <dbReference type="NCBI Taxonomy" id="117903"/>
    <lineage>
        <taxon>Eukaryota</taxon>
        <taxon>Metazoa</taxon>
        <taxon>Spiralia</taxon>
        <taxon>Lophotrochozoa</taxon>
        <taxon>Platyhelminthes</taxon>
        <taxon>Monogenea</taxon>
        <taxon>Polyopisthocotylea</taxon>
        <taxon>Polystomatidea</taxon>
        <taxon>Polystomatidae</taxon>
        <taxon>Protopolystoma</taxon>
    </lineage>
</organism>
<dbReference type="EMBL" id="CAAALY010274033">
    <property type="protein sequence ID" value="VEL42360.1"/>
    <property type="molecule type" value="Genomic_DNA"/>
</dbReference>
<comment type="caution">
    <text evidence="1">The sequence shown here is derived from an EMBL/GenBank/DDBJ whole genome shotgun (WGS) entry which is preliminary data.</text>
</comment>
<evidence type="ECO:0000313" key="2">
    <source>
        <dbReference type="Proteomes" id="UP000784294"/>
    </source>
</evidence>
<protein>
    <submittedName>
        <fullName evidence="1">Uncharacterized protein</fullName>
    </submittedName>
</protein>
<keyword evidence="2" id="KW-1185">Reference proteome</keyword>
<accession>A0A3S5APY3</accession>
<sequence length="104" mass="11749">MPHDAVKCGLRDRTLKPILAVEAELLSPQHPRPRAVSFLRKGPADWAPTPKNAWILSECKAEQRPHDVFLVEIKSFRPCCLSVSFQPNILSLRSVGQRDFDPGY</sequence>
<reference evidence="1" key="1">
    <citation type="submission" date="2018-11" db="EMBL/GenBank/DDBJ databases">
        <authorList>
            <consortium name="Pathogen Informatics"/>
        </authorList>
    </citation>
    <scope>NUCLEOTIDE SEQUENCE</scope>
</reference>
<evidence type="ECO:0000313" key="1">
    <source>
        <dbReference type="EMBL" id="VEL42360.1"/>
    </source>
</evidence>
<dbReference type="Proteomes" id="UP000784294">
    <property type="component" value="Unassembled WGS sequence"/>
</dbReference>
<gene>
    <name evidence="1" type="ORF">PXEA_LOCUS35800</name>
</gene>
<proteinExistence type="predicted"/>
<dbReference type="AlphaFoldDB" id="A0A3S5APY3"/>